<dbReference type="InterPro" id="IPR013225">
    <property type="entry name" value="PaaX_C"/>
</dbReference>
<feature type="domain" description="Transcriptional repressor PaaX-like N-terminal" evidence="1">
    <location>
        <begin position="8"/>
        <end position="76"/>
    </location>
</feature>
<name>A0A6J6PJ43_9ZZZZ</name>
<dbReference type="InterPro" id="IPR036388">
    <property type="entry name" value="WH-like_DNA-bd_sf"/>
</dbReference>
<dbReference type="Gene3D" id="1.20.58.1460">
    <property type="match status" value="1"/>
</dbReference>
<proteinExistence type="predicted"/>
<evidence type="ECO:0000313" key="4">
    <source>
        <dbReference type="EMBL" id="CAB4696294.1"/>
    </source>
</evidence>
<gene>
    <name evidence="4" type="ORF">UFOPK2625_00261</name>
</gene>
<reference evidence="4" key="1">
    <citation type="submission" date="2020-05" db="EMBL/GenBank/DDBJ databases">
        <authorList>
            <person name="Chiriac C."/>
            <person name="Salcher M."/>
            <person name="Ghai R."/>
            <person name="Kavagutti S V."/>
        </authorList>
    </citation>
    <scope>NUCLEOTIDE SEQUENCE</scope>
</reference>
<feature type="domain" description="Transcriptional repressor PaaX-like central Cas2-like" evidence="3">
    <location>
        <begin position="96"/>
        <end position="174"/>
    </location>
</feature>
<dbReference type="Pfam" id="PF07848">
    <property type="entry name" value="PaaX"/>
    <property type="match status" value="1"/>
</dbReference>
<dbReference type="Pfam" id="PF20803">
    <property type="entry name" value="PaaX_M"/>
    <property type="match status" value="1"/>
</dbReference>
<evidence type="ECO:0000259" key="1">
    <source>
        <dbReference type="Pfam" id="PF07848"/>
    </source>
</evidence>
<organism evidence="4">
    <name type="scientific">freshwater metagenome</name>
    <dbReference type="NCBI Taxonomy" id="449393"/>
    <lineage>
        <taxon>unclassified sequences</taxon>
        <taxon>metagenomes</taxon>
        <taxon>ecological metagenomes</taxon>
    </lineage>
</organism>
<dbReference type="AlphaFoldDB" id="A0A6J6PJ43"/>
<dbReference type="Gene3D" id="1.10.10.10">
    <property type="entry name" value="Winged helix-like DNA-binding domain superfamily/Winged helix DNA-binding domain"/>
    <property type="match status" value="1"/>
</dbReference>
<dbReference type="EMBL" id="CAEZXZ010000022">
    <property type="protein sequence ID" value="CAB4696294.1"/>
    <property type="molecule type" value="Genomic_DNA"/>
</dbReference>
<dbReference type="PANTHER" id="PTHR30319">
    <property type="entry name" value="PHENYLACETIC ACID REGULATOR-RELATED TRANSCRIPTIONAL REPRESSOR"/>
    <property type="match status" value="1"/>
</dbReference>
<accession>A0A6J6PJ43</accession>
<sequence length="276" mass="30879">MATQRDLRPQSLIVSILGAYGRNLGGWFSVSTLIYLLHDVGVDDPAVRSALSRFKRRGILISEKQGGVAGYSLSESAWQTFDVGDARVLQRRTPPPNDGWVLAAFSIPESKRDVRYRLRSRLAKVGFAQVGGGLWIAPRTLEPDARYVVQALGIEDHVDIFNAEYTAFRSTADAVNQWWDLPAIARDYESFTAEFKNLRTKYSRATKPPIKVKAFTDYTRTLTAWRPLPYNDPGLPREYLPKAWPGDQATALFYDLHDQLAPAAQQYVVDVIGGAS</sequence>
<evidence type="ECO:0000259" key="3">
    <source>
        <dbReference type="Pfam" id="PF20803"/>
    </source>
</evidence>
<dbReference type="Gene3D" id="3.30.70.2650">
    <property type="match status" value="1"/>
</dbReference>
<evidence type="ECO:0000259" key="2">
    <source>
        <dbReference type="Pfam" id="PF08223"/>
    </source>
</evidence>
<dbReference type="GO" id="GO:0006351">
    <property type="term" value="P:DNA-templated transcription"/>
    <property type="evidence" value="ECO:0007669"/>
    <property type="project" value="InterPro"/>
</dbReference>
<dbReference type="PANTHER" id="PTHR30319:SF1">
    <property type="entry name" value="TRANSCRIPTIONAL REPRESSOR PAAX"/>
    <property type="match status" value="1"/>
</dbReference>
<dbReference type="InterPro" id="IPR011965">
    <property type="entry name" value="PaaX_trns_reg"/>
</dbReference>
<dbReference type="InterPro" id="IPR012906">
    <property type="entry name" value="PaaX-like_N"/>
</dbReference>
<protein>
    <submittedName>
        <fullName evidence="4">Unannotated protein</fullName>
    </submittedName>
</protein>
<feature type="domain" description="Transcriptional repressor PaaX-like C-terminal" evidence="2">
    <location>
        <begin position="179"/>
        <end position="268"/>
    </location>
</feature>
<dbReference type="PIRSF" id="PIRSF020623">
    <property type="entry name" value="PaaX"/>
    <property type="match status" value="1"/>
</dbReference>
<dbReference type="Pfam" id="PF08223">
    <property type="entry name" value="PaaX_C"/>
    <property type="match status" value="1"/>
</dbReference>
<dbReference type="InterPro" id="IPR048846">
    <property type="entry name" value="PaaX-like_central"/>
</dbReference>